<feature type="transmembrane region" description="Helical" evidence="2">
    <location>
        <begin position="52"/>
        <end position="74"/>
    </location>
</feature>
<reference evidence="4" key="1">
    <citation type="submission" date="2018-09" db="EMBL/GenBank/DDBJ databases">
        <authorList>
            <person name="Livingstone P.G."/>
            <person name="Whitworth D.E."/>
        </authorList>
    </citation>
    <scope>NUCLEOTIDE SEQUENCE [LARGE SCALE GENOMIC DNA]</scope>
    <source>
        <strain evidence="4">CA051B</strain>
    </source>
</reference>
<evidence type="ECO:0000313" key="3">
    <source>
        <dbReference type="EMBL" id="RKH37828.1"/>
    </source>
</evidence>
<keyword evidence="4" id="KW-1185">Reference proteome</keyword>
<organism evidence="3 4">
    <name type="scientific">Corallococcus llansteffanensis</name>
    <dbReference type="NCBI Taxonomy" id="2316731"/>
    <lineage>
        <taxon>Bacteria</taxon>
        <taxon>Pseudomonadati</taxon>
        <taxon>Myxococcota</taxon>
        <taxon>Myxococcia</taxon>
        <taxon>Myxococcales</taxon>
        <taxon>Cystobacterineae</taxon>
        <taxon>Myxococcaceae</taxon>
        <taxon>Corallococcus</taxon>
    </lineage>
</organism>
<keyword evidence="2" id="KW-0812">Transmembrane</keyword>
<protein>
    <submittedName>
        <fullName evidence="3">FHA domain-containing protein</fullName>
    </submittedName>
</protein>
<dbReference type="AlphaFoldDB" id="A0A3A8N029"/>
<accession>A0A3A8N029</accession>
<evidence type="ECO:0000256" key="1">
    <source>
        <dbReference type="SAM" id="MobiDB-lite"/>
    </source>
</evidence>
<feature type="non-terminal residue" evidence="3">
    <location>
        <position position="1"/>
    </location>
</feature>
<evidence type="ECO:0000313" key="4">
    <source>
        <dbReference type="Proteomes" id="UP000272888"/>
    </source>
</evidence>
<dbReference type="Proteomes" id="UP000272888">
    <property type="component" value="Unassembled WGS sequence"/>
</dbReference>
<keyword evidence="2" id="KW-0472">Membrane</keyword>
<proteinExistence type="predicted"/>
<comment type="caution">
    <text evidence="3">The sequence shown here is derived from an EMBL/GenBank/DDBJ whole genome shotgun (WGS) entry which is preliminary data.</text>
</comment>
<keyword evidence="2" id="KW-1133">Transmembrane helix</keyword>
<dbReference type="EMBL" id="RAWB01000887">
    <property type="protein sequence ID" value="RKH37828.1"/>
    <property type="molecule type" value="Genomic_DNA"/>
</dbReference>
<feature type="region of interest" description="Disordered" evidence="1">
    <location>
        <begin position="1"/>
        <end position="45"/>
    </location>
</feature>
<sequence length="76" mass="7394">PAPAPPDEASASSEDPSAASSEEPSPDGSQGESMPEPDGGGAMAGLADKKKFVPLIVMGVVGLTFLALMIAVLAGA</sequence>
<gene>
    <name evidence="3" type="ORF">D7V93_41690</name>
</gene>
<feature type="compositionally biased region" description="Low complexity" evidence="1">
    <location>
        <begin position="7"/>
        <end position="27"/>
    </location>
</feature>
<name>A0A3A8N029_9BACT</name>
<evidence type="ECO:0000256" key="2">
    <source>
        <dbReference type="SAM" id="Phobius"/>
    </source>
</evidence>